<keyword evidence="1" id="KW-0175">Coiled coil</keyword>
<feature type="coiled-coil region" evidence="1">
    <location>
        <begin position="13"/>
        <end position="40"/>
    </location>
</feature>
<sequence>MSIDSKRDVKPFAATLQARIAEQRALIERLRAEKAQLVARVATMPEIKAERDAFCSMLHDSEITNVALRNEINILKTKRNDLRRENEALTAMMPNDIEVANAPVAAPKDR</sequence>
<evidence type="ECO:0000256" key="1">
    <source>
        <dbReference type="SAM" id="Coils"/>
    </source>
</evidence>
<dbReference type="HOGENOM" id="CLU_2172115_0_0_1"/>
<dbReference type="AlphaFoldDB" id="A0A0C9SWI9"/>
<dbReference type="EMBL" id="KN832574">
    <property type="protein sequence ID" value="KII83720.1"/>
    <property type="molecule type" value="Genomic_DNA"/>
</dbReference>
<evidence type="ECO:0000313" key="3">
    <source>
        <dbReference type="Proteomes" id="UP000053263"/>
    </source>
</evidence>
<name>A0A0C9SWI9_PLICR</name>
<gene>
    <name evidence="2" type="ORF">PLICRDRAFT_438944</name>
</gene>
<proteinExistence type="predicted"/>
<dbReference type="Proteomes" id="UP000053263">
    <property type="component" value="Unassembled WGS sequence"/>
</dbReference>
<accession>A0A0C9SWI9</accession>
<evidence type="ECO:0000313" key="2">
    <source>
        <dbReference type="EMBL" id="KII83720.1"/>
    </source>
</evidence>
<organism evidence="2 3">
    <name type="scientific">Plicaturopsis crispa FD-325 SS-3</name>
    <dbReference type="NCBI Taxonomy" id="944288"/>
    <lineage>
        <taxon>Eukaryota</taxon>
        <taxon>Fungi</taxon>
        <taxon>Dikarya</taxon>
        <taxon>Basidiomycota</taxon>
        <taxon>Agaricomycotina</taxon>
        <taxon>Agaricomycetes</taxon>
        <taxon>Agaricomycetidae</taxon>
        <taxon>Amylocorticiales</taxon>
        <taxon>Amylocorticiaceae</taxon>
        <taxon>Plicatura</taxon>
        <taxon>Plicaturopsis crispa</taxon>
    </lineage>
</organism>
<reference evidence="2 3" key="1">
    <citation type="submission" date="2014-06" db="EMBL/GenBank/DDBJ databases">
        <title>Evolutionary Origins and Diversification of the Mycorrhizal Mutualists.</title>
        <authorList>
            <consortium name="DOE Joint Genome Institute"/>
            <consortium name="Mycorrhizal Genomics Consortium"/>
            <person name="Kohler A."/>
            <person name="Kuo A."/>
            <person name="Nagy L.G."/>
            <person name="Floudas D."/>
            <person name="Copeland A."/>
            <person name="Barry K.W."/>
            <person name="Cichocki N."/>
            <person name="Veneault-Fourrey C."/>
            <person name="LaButti K."/>
            <person name="Lindquist E.A."/>
            <person name="Lipzen A."/>
            <person name="Lundell T."/>
            <person name="Morin E."/>
            <person name="Murat C."/>
            <person name="Riley R."/>
            <person name="Ohm R."/>
            <person name="Sun H."/>
            <person name="Tunlid A."/>
            <person name="Henrissat B."/>
            <person name="Grigoriev I.V."/>
            <person name="Hibbett D.S."/>
            <person name="Martin F."/>
        </authorList>
    </citation>
    <scope>NUCLEOTIDE SEQUENCE [LARGE SCALE GENOMIC DNA]</scope>
    <source>
        <strain evidence="2 3">FD-325 SS-3</strain>
    </source>
</reference>
<protein>
    <submittedName>
        <fullName evidence="2">Uncharacterized protein</fullName>
    </submittedName>
</protein>
<feature type="coiled-coil region" evidence="1">
    <location>
        <begin position="65"/>
        <end position="92"/>
    </location>
</feature>
<keyword evidence="3" id="KW-1185">Reference proteome</keyword>